<proteinExistence type="predicted"/>
<feature type="compositionally biased region" description="Basic and acidic residues" evidence="1">
    <location>
        <begin position="132"/>
        <end position="145"/>
    </location>
</feature>
<comment type="caution">
    <text evidence="2">The sequence shown here is derived from an EMBL/GenBank/DDBJ whole genome shotgun (WGS) entry which is preliminary data.</text>
</comment>
<dbReference type="EMBL" id="JASAOG010000160">
    <property type="protein sequence ID" value="KAK0046809.1"/>
    <property type="molecule type" value="Genomic_DNA"/>
</dbReference>
<evidence type="ECO:0000313" key="3">
    <source>
        <dbReference type="Proteomes" id="UP001233172"/>
    </source>
</evidence>
<feature type="compositionally biased region" description="Polar residues" evidence="1">
    <location>
        <begin position="410"/>
        <end position="424"/>
    </location>
</feature>
<feature type="compositionally biased region" description="Basic residues" evidence="1">
    <location>
        <begin position="655"/>
        <end position="666"/>
    </location>
</feature>
<dbReference type="AlphaFoldDB" id="A0AAD8B3P6"/>
<feature type="region of interest" description="Disordered" evidence="1">
    <location>
        <begin position="99"/>
        <end position="189"/>
    </location>
</feature>
<feature type="region of interest" description="Disordered" evidence="1">
    <location>
        <begin position="248"/>
        <end position="447"/>
    </location>
</feature>
<feature type="compositionally biased region" description="Basic and acidic residues" evidence="1">
    <location>
        <begin position="430"/>
        <end position="443"/>
    </location>
</feature>
<feature type="compositionally biased region" description="Low complexity" evidence="1">
    <location>
        <begin position="148"/>
        <end position="163"/>
    </location>
</feature>
<gene>
    <name evidence="2" type="ORF">Bpfe_023833</name>
</gene>
<protein>
    <submittedName>
        <fullName evidence="2">Uncharacterized protein</fullName>
    </submittedName>
</protein>
<feature type="region of interest" description="Disordered" evidence="1">
    <location>
        <begin position="654"/>
        <end position="788"/>
    </location>
</feature>
<feature type="compositionally biased region" description="Polar residues" evidence="1">
    <location>
        <begin position="248"/>
        <end position="258"/>
    </location>
</feature>
<reference evidence="2" key="2">
    <citation type="submission" date="2023-04" db="EMBL/GenBank/DDBJ databases">
        <authorList>
            <person name="Bu L."/>
            <person name="Lu L."/>
            <person name="Laidemitt M.R."/>
            <person name="Zhang S.M."/>
            <person name="Mutuku M."/>
            <person name="Mkoji G."/>
            <person name="Steinauer M."/>
            <person name="Loker E.S."/>
        </authorList>
    </citation>
    <scope>NUCLEOTIDE SEQUENCE</scope>
    <source>
        <strain evidence="2">KasaAsao</strain>
        <tissue evidence="2">Whole Snail</tissue>
    </source>
</reference>
<dbReference type="SUPFAM" id="SSF47391">
    <property type="entry name" value="Dimerization-anchoring domain of cAMP-dependent PK regulatory subunit"/>
    <property type="match status" value="1"/>
</dbReference>
<keyword evidence="3" id="KW-1185">Reference proteome</keyword>
<feature type="region of interest" description="Disordered" evidence="1">
    <location>
        <begin position="1081"/>
        <end position="1103"/>
    </location>
</feature>
<feature type="compositionally biased region" description="Polar residues" evidence="1">
    <location>
        <begin position="674"/>
        <end position="694"/>
    </location>
</feature>
<name>A0AAD8B3P6_BIOPF</name>
<feature type="compositionally biased region" description="Basic and acidic residues" evidence="1">
    <location>
        <begin position="164"/>
        <end position="175"/>
    </location>
</feature>
<dbReference type="Proteomes" id="UP001233172">
    <property type="component" value="Unassembled WGS sequence"/>
</dbReference>
<feature type="compositionally biased region" description="Basic and acidic residues" evidence="1">
    <location>
        <begin position="317"/>
        <end position="334"/>
    </location>
</feature>
<accession>A0AAD8B3P6</accession>
<feature type="compositionally biased region" description="Basic and acidic residues" evidence="1">
    <location>
        <begin position="343"/>
        <end position="366"/>
    </location>
</feature>
<reference evidence="2" key="1">
    <citation type="journal article" date="2023" name="PLoS Negl. Trop. Dis.">
        <title>A genome sequence for Biomphalaria pfeifferi, the major vector snail for the human-infecting parasite Schistosoma mansoni.</title>
        <authorList>
            <person name="Bu L."/>
            <person name="Lu L."/>
            <person name="Laidemitt M.R."/>
            <person name="Zhang S.M."/>
            <person name="Mutuku M."/>
            <person name="Mkoji G."/>
            <person name="Steinauer M."/>
            <person name="Loker E.S."/>
        </authorList>
    </citation>
    <scope>NUCLEOTIDE SEQUENCE</scope>
    <source>
        <strain evidence="2">KasaAsao</strain>
    </source>
</reference>
<evidence type="ECO:0000313" key="2">
    <source>
        <dbReference type="EMBL" id="KAK0046809.1"/>
    </source>
</evidence>
<dbReference type="CDD" id="cd22961">
    <property type="entry name" value="DD_TEX55-like"/>
    <property type="match status" value="1"/>
</dbReference>
<sequence length="1227" mass="137563">MNTGEDDVNISSKPLAKGMPLEPSLPTIKLNTKSEAHTHSVHFAIEGTERVMVQKILMFEPNIGISQALLSPTASEVEFVLTNPWTGYVRKAAGSPTQLIRFSPPVTRKRSTPEEDPKRGKKSILTNKTSGVKKETDQPIDESAKEGSTTSLVSSFSKSAFDSRGLHKSTEEGREKKKSRKKVKVESKIAAEEKKLDLKGIYSVPDEKVEERITMTHKTVVEGEYVEDKKIRDADSKETVEVKNKILKQQASEDSLTSHTDKIKKKRLKSQDVDLPSADSLTSQNDKIKKKRLKSQDVDLPSEETHLIKEHARKRRISDEEKEQRESLQTRLKDLLTPLGQVDPRRSLGADLKEAGLRKSRDEGRSRLGRPSVDGGRSRKGSRDERPRKSINRGWILNRASLQKKEKFMSRTQISNESSPSGSQRRLRAKSKDDGSNRSDRAFGSEYSSSQEERFLVKTKKKKSLNQPKPKRFLLPEIPGVTYNRSKFVGWDFGTKRRPTIALNLPDITDTAPDVIDTILSKSTDPAYDLLFRSRADSLYSDFRTQNLLDGLDPSMRPPEALETYPGFYAVAKSASKYKSERKGKAWNKSFIEPLKNFEPILKIRDEQNVLVQNPEDLSGTATPLTQETLSSFDMGISRQSIISPALLAINKLSGKSKPKPAKHISKSPATRPKLSSSPSQGTQRFVAENSSTLKEAAKDRKRAPSSYLGMADDGVDTLIPKDSDTFITPKSIKVKDPHITPGPPERKKQKAMQSELLPSKLETSEESIPEMSQTSKEKGATARTTSASIDKIKRPKVVPHRRASMAPEVFEDLKADIDVEEPSLKKIDAHAKHRKPKIAEDSEAEIDVEEPLLTKTNAHAKHHIPEVSEDSETGINVRQPTFETNDARSENRKPDNSVDSVADIDVEEPFFAKTDERAKYPKHFYEISEDSLIGTGFDKISKKRIPPSLKMQPEISETKRKSGKKRTTLASLSSQKSSEKPQIILTEDTKEFLDGQESLPSSSDVSITDEAFKERTIQEMDVSLFQKLLKSDIEEMSQSFVSTTTSSMSSEKASIVLLTQHRADAFPKLVSEELISEDKLGVSQSSERTQSQDTMQSPETTQSSVVVPEFDQFSENLQETCIHFFNVAKPELVSQKYISEHGIEELLSFLMYAIVMHKPQDPVDFIISLARSINRLVKLKQLSDRKIRQGRAFRIARLGDHLVSPPKSQTDILGLTSEYLSSRHPN</sequence>
<feature type="compositionally biased region" description="Polar residues" evidence="1">
    <location>
        <begin position="1083"/>
        <end position="1103"/>
    </location>
</feature>
<feature type="region of interest" description="Disordered" evidence="1">
    <location>
        <begin position="944"/>
        <end position="981"/>
    </location>
</feature>
<evidence type="ECO:0000256" key="1">
    <source>
        <dbReference type="SAM" id="MobiDB-lite"/>
    </source>
</evidence>
<organism evidence="2 3">
    <name type="scientific">Biomphalaria pfeifferi</name>
    <name type="common">Bloodfluke planorb</name>
    <name type="synonym">Freshwater snail</name>
    <dbReference type="NCBI Taxonomy" id="112525"/>
    <lineage>
        <taxon>Eukaryota</taxon>
        <taxon>Metazoa</taxon>
        <taxon>Spiralia</taxon>
        <taxon>Lophotrochozoa</taxon>
        <taxon>Mollusca</taxon>
        <taxon>Gastropoda</taxon>
        <taxon>Heterobranchia</taxon>
        <taxon>Euthyneura</taxon>
        <taxon>Panpulmonata</taxon>
        <taxon>Hygrophila</taxon>
        <taxon>Lymnaeoidea</taxon>
        <taxon>Planorbidae</taxon>
        <taxon>Biomphalaria</taxon>
    </lineage>
</organism>